<accession>A0ABT1D3K1</accession>
<evidence type="ECO:0000313" key="2">
    <source>
        <dbReference type="Proteomes" id="UP001523392"/>
    </source>
</evidence>
<gene>
    <name evidence="1" type="ORF">JYK14_06655</name>
</gene>
<dbReference type="EMBL" id="JAFIRR010000037">
    <property type="protein sequence ID" value="MCO6415855.1"/>
    <property type="molecule type" value="Genomic_DNA"/>
</dbReference>
<dbReference type="InterPro" id="IPR009593">
    <property type="entry name" value="DUF1203"/>
</dbReference>
<comment type="caution">
    <text evidence="1">The sequence shown here is derived from an EMBL/GenBank/DDBJ whole genome shotgun (WGS) entry which is preliminary data.</text>
</comment>
<dbReference type="Pfam" id="PF06718">
    <property type="entry name" value="DUF1203"/>
    <property type="match status" value="1"/>
</dbReference>
<organism evidence="1 2">
    <name type="scientific">Siccirubricoccus soli</name>
    <dbReference type="NCBI Taxonomy" id="2899147"/>
    <lineage>
        <taxon>Bacteria</taxon>
        <taxon>Pseudomonadati</taxon>
        <taxon>Pseudomonadota</taxon>
        <taxon>Alphaproteobacteria</taxon>
        <taxon>Acetobacterales</taxon>
        <taxon>Roseomonadaceae</taxon>
        <taxon>Siccirubricoccus</taxon>
    </lineage>
</organism>
<name>A0ABT1D3K1_9PROT</name>
<dbReference type="Proteomes" id="UP001523392">
    <property type="component" value="Unassembled WGS sequence"/>
</dbReference>
<protein>
    <submittedName>
        <fullName evidence="1">DUF1203 domain-containing protein</fullName>
    </submittedName>
</protein>
<sequence>MLVNHEHHPVDSPYGMRFAVYVRRGEERFDAVDRVPEQLRLRTLAVRAFDTDAMMVGWELIEGGQLEAAIEHLLADPRAAYLHVHFAAPGCYATRVDRT</sequence>
<keyword evidence="2" id="KW-1185">Reference proteome</keyword>
<reference evidence="1 2" key="1">
    <citation type="submission" date="2021-12" db="EMBL/GenBank/DDBJ databases">
        <title>Siccirubricoccus leaddurans sp. nov., a high concentration Zn2+ tolerance bacterium.</title>
        <authorList>
            <person name="Cao Y."/>
        </authorList>
    </citation>
    <scope>NUCLEOTIDE SEQUENCE [LARGE SCALE GENOMIC DNA]</scope>
    <source>
        <strain evidence="1 2">KC 17139</strain>
    </source>
</reference>
<proteinExistence type="predicted"/>
<evidence type="ECO:0000313" key="1">
    <source>
        <dbReference type="EMBL" id="MCO6415855.1"/>
    </source>
</evidence>